<dbReference type="Proteomes" id="UP000573603">
    <property type="component" value="Unassembled WGS sequence"/>
</dbReference>
<feature type="region of interest" description="Disordered" evidence="1">
    <location>
        <begin position="30"/>
        <end position="53"/>
    </location>
</feature>
<organism evidence="3 4">
    <name type="scientific">Fusarium anthophilum</name>
    <dbReference type="NCBI Taxonomy" id="48485"/>
    <lineage>
        <taxon>Eukaryota</taxon>
        <taxon>Fungi</taxon>
        <taxon>Dikarya</taxon>
        <taxon>Ascomycota</taxon>
        <taxon>Pezizomycotina</taxon>
        <taxon>Sordariomycetes</taxon>
        <taxon>Hypocreomycetidae</taxon>
        <taxon>Hypocreales</taxon>
        <taxon>Nectriaceae</taxon>
        <taxon>Fusarium</taxon>
        <taxon>Fusarium fujikuroi species complex</taxon>
    </lineage>
</organism>
<feature type="region of interest" description="Disordered" evidence="1">
    <location>
        <begin position="251"/>
        <end position="289"/>
    </location>
</feature>
<feature type="domain" description="DUF7918" evidence="2">
    <location>
        <begin position="9"/>
        <end position="246"/>
    </location>
</feature>
<gene>
    <name evidence="3" type="ORF">FANTH_14619</name>
</gene>
<accession>A0A8H4YH75</accession>
<dbReference type="InterPro" id="IPR057678">
    <property type="entry name" value="DUF7918"/>
</dbReference>
<dbReference type="PANTHER" id="PTHR36223">
    <property type="entry name" value="BETA-LACTAMASE-TYPE TRANSPEPTIDASE FOLD DOMAIN CONTAINING PROTEIN"/>
    <property type="match status" value="1"/>
</dbReference>
<evidence type="ECO:0000259" key="2">
    <source>
        <dbReference type="Pfam" id="PF25534"/>
    </source>
</evidence>
<sequence>MAILPGVPGIEVRIVVDGLPTQEWPFEENKKRDVGDEDVKADDHKNRSVASKDTKLSTRHNYIVSKSGCHFGVSLALSPDLKTDSFPATTDAIGIHIHVDGTFFDRFLVGFEHLKPQKWNYRPPTWDFKLVKKEDGTTKRECPVFSDILSVEDPDSDKTDADMARVKTMGTIRLTVWAAKRGEAGSYEVTETPKRSEMELAHKATILHGEGLTHGTTFKDEDIDESDRQRFEATALKRLDKFIYKYSAHSPAEANKHELDSSVPSKRKYEEVKMPDGTSVLDLTGDDDD</sequence>
<dbReference type="EMBL" id="JABEVY010000714">
    <property type="protein sequence ID" value="KAF5228058.1"/>
    <property type="molecule type" value="Genomic_DNA"/>
</dbReference>
<dbReference type="Pfam" id="PF25534">
    <property type="entry name" value="DUF7918"/>
    <property type="match status" value="1"/>
</dbReference>
<protein>
    <recommendedName>
        <fullName evidence="2">DUF7918 domain-containing protein</fullName>
    </recommendedName>
</protein>
<name>A0A8H4YH75_9HYPO</name>
<proteinExistence type="predicted"/>
<evidence type="ECO:0000256" key="1">
    <source>
        <dbReference type="SAM" id="MobiDB-lite"/>
    </source>
</evidence>
<keyword evidence="4" id="KW-1185">Reference proteome</keyword>
<dbReference type="AlphaFoldDB" id="A0A8H4YH75"/>
<reference evidence="3 4" key="1">
    <citation type="journal article" date="2020" name="BMC Genomics">
        <title>Correction to: Identification and distribution of gene clusters required for synthesis of sphingolipid metabolism inhibitors in diverse species of the filamentous fungus Fusarium.</title>
        <authorList>
            <person name="Kim H.S."/>
            <person name="Lohmar J.M."/>
            <person name="Busman M."/>
            <person name="Brown D.W."/>
            <person name="Naumann T.A."/>
            <person name="Divon H.H."/>
            <person name="Lysoe E."/>
            <person name="Uhlig S."/>
            <person name="Proctor R.H."/>
        </authorList>
    </citation>
    <scope>NUCLEOTIDE SEQUENCE [LARGE SCALE GENOMIC DNA]</scope>
    <source>
        <strain evidence="3 4">NRRL 25214</strain>
    </source>
</reference>
<evidence type="ECO:0000313" key="3">
    <source>
        <dbReference type="EMBL" id="KAF5228058.1"/>
    </source>
</evidence>
<dbReference type="PANTHER" id="PTHR36223:SF1">
    <property type="entry name" value="TRANSCRIPTION ELONGATION FACTOR EAF N-TERMINAL DOMAIN-CONTAINING PROTEIN"/>
    <property type="match status" value="1"/>
</dbReference>
<comment type="caution">
    <text evidence="3">The sequence shown here is derived from an EMBL/GenBank/DDBJ whole genome shotgun (WGS) entry which is preliminary data.</text>
</comment>
<evidence type="ECO:0000313" key="4">
    <source>
        <dbReference type="Proteomes" id="UP000573603"/>
    </source>
</evidence>